<keyword evidence="4 6" id="KW-0560">Oxidoreductase</keyword>
<dbReference type="InterPro" id="IPR017905">
    <property type="entry name" value="ERV/ALR_sulphydryl_oxidase"/>
</dbReference>
<evidence type="ECO:0000256" key="7">
    <source>
        <dbReference type="SAM" id="MobiDB-lite"/>
    </source>
</evidence>
<keyword evidence="6" id="KW-1133">Transmembrane helix</keyword>
<reference evidence="10" key="1">
    <citation type="submission" date="2024-04" db="EMBL/GenBank/DDBJ databases">
        <authorList>
            <person name="Shaw F."/>
            <person name="Minotto A."/>
        </authorList>
    </citation>
    <scope>NUCLEOTIDE SEQUENCE [LARGE SCALE GENOMIC DNA]</scope>
</reference>
<evidence type="ECO:0000259" key="8">
    <source>
        <dbReference type="PROSITE" id="PS51324"/>
    </source>
</evidence>
<comment type="catalytic activity">
    <reaction evidence="6">
        <text>2 R'C(R)SH + O2 = R'C(R)S-S(R)CR' + H2O2</text>
        <dbReference type="Rhea" id="RHEA:17357"/>
        <dbReference type="ChEBI" id="CHEBI:15379"/>
        <dbReference type="ChEBI" id="CHEBI:16240"/>
        <dbReference type="ChEBI" id="CHEBI:16520"/>
        <dbReference type="ChEBI" id="CHEBI:17412"/>
        <dbReference type="EC" id="1.8.3.2"/>
    </reaction>
</comment>
<dbReference type="PANTHER" id="PTHR12645">
    <property type="entry name" value="ALR/ERV"/>
    <property type="match status" value="1"/>
</dbReference>
<keyword evidence="2 6" id="KW-0285">Flavoprotein</keyword>
<proteinExistence type="predicted"/>
<evidence type="ECO:0000256" key="2">
    <source>
        <dbReference type="ARBA" id="ARBA00022630"/>
    </source>
</evidence>
<protein>
    <recommendedName>
        <fullName evidence="6">Sulfhydryl oxidase</fullName>
        <ecNumber evidence="6">1.8.3.2</ecNumber>
    </recommendedName>
</protein>
<keyword evidence="10" id="KW-1185">Reference proteome</keyword>
<evidence type="ECO:0000313" key="10">
    <source>
        <dbReference type="Proteomes" id="UP001497453"/>
    </source>
</evidence>
<evidence type="ECO:0000256" key="1">
    <source>
        <dbReference type="ARBA" id="ARBA00001974"/>
    </source>
</evidence>
<dbReference type="Pfam" id="PF04777">
    <property type="entry name" value="Evr1_Alr"/>
    <property type="match status" value="1"/>
</dbReference>
<feature type="transmembrane region" description="Helical" evidence="6">
    <location>
        <begin position="48"/>
        <end position="68"/>
    </location>
</feature>
<dbReference type="EC" id="1.8.3.2" evidence="6"/>
<dbReference type="PROSITE" id="PS51324">
    <property type="entry name" value="ERV_ALR"/>
    <property type="match status" value="1"/>
</dbReference>
<keyword evidence="3 6" id="KW-0274">FAD</keyword>
<name>A0ABP1DVA5_9APHY</name>
<evidence type="ECO:0000313" key="9">
    <source>
        <dbReference type="EMBL" id="CAL1711756.1"/>
    </source>
</evidence>
<feature type="compositionally biased region" description="Low complexity" evidence="7">
    <location>
        <begin position="240"/>
        <end position="258"/>
    </location>
</feature>
<keyword evidence="6" id="KW-0812">Transmembrane</keyword>
<feature type="domain" description="ERV/ALR sulfhydryl oxidase" evidence="8">
    <location>
        <begin position="131"/>
        <end position="231"/>
    </location>
</feature>
<gene>
    <name evidence="9" type="ORF">GFSPODELE1_LOCUS8482</name>
</gene>
<dbReference type="SUPFAM" id="SSF69000">
    <property type="entry name" value="FAD-dependent thiol oxidase"/>
    <property type="match status" value="1"/>
</dbReference>
<evidence type="ECO:0000256" key="6">
    <source>
        <dbReference type="RuleBase" id="RU371123"/>
    </source>
</evidence>
<keyword evidence="5" id="KW-1015">Disulfide bond</keyword>
<evidence type="ECO:0000256" key="3">
    <source>
        <dbReference type="ARBA" id="ARBA00022827"/>
    </source>
</evidence>
<feature type="region of interest" description="Disordered" evidence="7">
    <location>
        <begin position="240"/>
        <end position="288"/>
    </location>
</feature>
<sequence>MPGDLTSRYRSPFQSKISKSHSSILPTIRLARPLLTSRQSRRLMFSRFTRAFLFIVLALFLFASLAFLHPPSRAYIDPWTGDLFGDGGVERDLYRISSPPLQHNPPGIPIKDAIPASDVVSGGVIMGKLGNATAKVELGRATWKLLHTMTLRFPENPTEDQRNALSSYFHLFSRLYPCGECAHEFQQLLKKYPPQTSSRRAAATWLCFVHNEVNTRLLKPLFDCANLDATYDCGCGDDPVTPTSSSSSDTQSTSTPDTGVGVSHDPMDLEIDPTKDRVTGVEMIKGGK</sequence>
<dbReference type="InterPro" id="IPR036774">
    <property type="entry name" value="ERV/ALR_sulphydryl_oxid_sf"/>
</dbReference>
<dbReference type="PANTHER" id="PTHR12645:SF1">
    <property type="entry name" value="FAD-LINKED SULFHYDRYL OXIDASE ERV2"/>
    <property type="match status" value="1"/>
</dbReference>
<evidence type="ECO:0000256" key="4">
    <source>
        <dbReference type="ARBA" id="ARBA00023002"/>
    </source>
</evidence>
<keyword evidence="6" id="KW-0472">Membrane</keyword>
<comment type="cofactor">
    <cofactor evidence="1 6">
        <name>FAD</name>
        <dbReference type="ChEBI" id="CHEBI:57692"/>
    </cofactor>
</comment>
<accession>A0ABP1DVA5</accession>
<evidence type="ECO:0000256" key="5">
    <source>
        <dbReference type="ARBA" id="ARBA00023157"/>
    </source>
</evidence>
<organism evidence="9 10">
    <name type="scientific">Somion occarium</name>
    <dbReference type="NCBI Taxonomy" id="3059160"/>
    <lineage>
        <taxon>Eukaryota</taxon>
        <taxon>Fungi</taxon>
        <taxon>Dikarya</taxon>
        <taxon>Basidiomycota</taxon>
        <taxon>Agaricomycotina</taxon>
        <taxon>Agaricomycetes</taxon>
        <taxon>Polyporales</taxon>
        <taxon>Cerrenaceae</taxon>
        <taxon>Somion</taxon>
    </lineage>
</organism>
<dbReference type="Proteomes" id="UP001497453">
    <property type="component" value="Chromosome 6"/>
</dbReference>
<dbReference type="InterPro" id="IPR039799">
    <property type="entry name" value="ALR/ERV"/>
</dbReference>
<dbReference type="EMBL" id="OZ037949">
    <property type="protein sequence ID" value="CAL1711756.1"/>
    <property type="molecule type" value="Genomic_DNA"/>
</dbReference>
<dbReference type="Gene3D" id="1.20.120.310">
    <property type="entry name" value="ERV/ALR sulfhydryl oxidase domain"/>
    <property type="match status" value="1"/>
</dbReference>